<evidence type="ECO:0000256" key="1">
    <source>
        <dbReference type="SAM" id="SignalP"/>
    </source>
</evidence>
<organism evidence="3 4">
    <name type="scientific">Edaphobacter aggregans</name>
    <dbReference type="NCBI Taxonomy" id="570835"/>
    <lineage>
        <taxon>Bacteria</taxon>
        <taxon>Pseudomonadati</taxon>
        <taxon>Acidobacteriota</taxon>
        <taxon>Terriglobia</taxon>
        <taxon>Terriglobales</taxon>
        <taxon>Acidobacteriaceae</taxon>
        <taxon>Edaphobacter</taxon>
    </lineage>
</organism>
<feature type="domain" description="Pyrroloquinoline quinone-dependent pyranose dehydrogenase beta-propeller" evidence="2">
    <location>
        <begin position="88"/>
        <end position="464"/>
    </location>
</feature>
<proteinExistence type="predicted"/>
<dbReference type="EMBL" id="RSDW01000001">
    <property type="protein sequence ID" value="RSL15721.1"/>
    <property type="molecule type" value="Genomic_DNA"/>
</dbReference>
<dbReference type="PANTHER" id="PTHR19328">
    <property type="entry name" value="HEDGEHOG-INTERACTING PROTEIN"/>
    <property type="match status" value="1"/>
</dbReference>
<dbReference type="InterPro" id="IPR011041">
    <property type="entry name" value="Quinoprot_gluc/sorb_DH_b-prop"/>
</dbReference>
<dbReference type="RefSeq" id="WP_125484432.1">
    <property type="nucleotide sequence ID" value="NZ_RSDW01000001.1"/>
</dbReference>
<dbReference type="Pfam" id="PF22807">
    <property type="entry name" value="TrAA12"/>
    <property type="match status" value="1"/>
</dbReference>
<gene>
    <name evidence="3" type="ORF">EDE15_1223</name>
</gene>
<protein>
    <submittedName>
        <fullName evidence="3">Glucose/arabinose dehydrogenase</fullName>
    </submittedName>
</protein>
<dbReference type="AlphaFoldDB" id="A0A3R9R1L7"/>
<name>A0A3R9R1L7_9BACT</name>
<dbReference type="OrthoDB" id="9770043at2"/>
<evidence type="ECO:0000259" key="2">
    <source>
        <dbReference type="Pfam" id="PF22807"/>
    </source>
</evidence>
<dbReference type="InterPro" id="IPR054539">
    <property type="entry name" value="Beta-prop_PDH"/>
</dbReference>
<keyword evidence="4" id="KW-1185">Reference proteome</keyword>
<dbReference type="Gene3D" id="2.120.10.30">
    <property type="entry name" value="TolB, C-terminal domain"/>
    <property type="match status" value="1"/>
</dbReference>
<dbReference type="InterPro" id="IPR011042">
    <property type="entry name" value="6-blade_b-propeller_TolB-like"/>
</dbReference>
<keyword evidence="1" id="KW-0732">Signal</keyword>
<evidence type="ECO:0000313" key="4">
    <source>
        <dbReference type="Proteomes" id="UP000269669"/>
    </source>
</evidence>
<reference evidence="3 4" key="1">
    <citation type="submission" date="2018-12" db="EMBL/GenBank/DDBJ databases">
        <title>Sequencing of bacterial isolates from soil warming experiment in Harvard Forest, Massachusetts, USA.</title>
        <authorList>
            <person name="Deangelis K."/>
        </authorList>
    </citation>
    <scope>NUCLEOTIDE SEQUENCE [LARGE SCALE GENOMIC DNA]</scope>
    <source>
        <strain evidence="3 4">EB153</strain>
    </source>
</reference>
<feature type="signal peptide" evidence="1">
    <location>
        <begin position="1"/>
        <end position="31"/>
    </location>
</feature>
<accession>A0A3R9R1L7</accession>
<comment type="caution">
    <text evidence="3">The sequence shown here is derived from an EMBL/GenBank/DDBJ whole genome shotgun (WGS) entry which is preliminary data.</text>
</comment>
<dbReference type="PANTHER" id="PTHR19328:SF53">
    <property type="entry name" value="MEMBRANE PROTEIN"/>
    <property type="match status" value="1"/>
</dbReference>
<dbReference type="SUPFAM" id="SSF50952">
    <property type="entry name" value="Soluble quinoprotein glucose dehydrogenase"/>
    <property type="match status" value="1"/>
</dbReference>
<dbReference type="Proteomes" id="UP000269669">
    <property type="component" value="Unassembled WGS sequence"/>
</dbReference>
<feature type="chain" id="PRO_5018763860" evidence="1">
    <location>
        <begin position="32"/>
        <end position="467"/>
    </location>
</feature>
<sequence length="467" mass="50730">MIPANTRLFSTLSTLPVLLAGLLVIPTGANAQSNSKTITGQAAFTDYSQEHPGVRRKITVADLPEPKEAESVDNGPTVVPRPEGAWPQAPAGFKVELYAQGFREPRLMRTAPNGDIFLADSHGDKIMVLRGVGPDGKAQKISTFASGLDLPFGIAFYPSGPNPQWVYVGNTKTVVRFPYKSGDLVATGPAETVVAQLPGFAQLRGGGHWTRDVVFTPDGTRMLVSVGSASNVDDVDTHPNEFHRADVLAFTPEGKFLKVYASGIRNCVGETINPTTGQLWCSTNERDRLGDNLVPDYITSVKEDGFYGWPWYYIGAHKDPRLPDPCEKGTGPNLQAPALTEAQAKDCKRVNMASKVIVPDVLLQPHFASLEMLFYNGKQFPSEYTGDAFAAEHGSWNRAHRSGYEVIRVPMRNGHATGEYEDFLTGFVTPDGKVWGRPVGVTTGNDGSLFVTDDGTKSVWHVTYTGK</sequence>
<evidence type="ECO:0000313" key="3">
    <source>
        <dbReference type="EMBL" id="RSL15721.1"/>
    </source>
</evidence>